<accession>A0A1Y2MWP1</accession>
<sequence>MTQGFSFGRKVATTGAEEILEVFGKTSTPGTH</sequence>
<organism evidence="1 2">
    <name type="scientific">Pseudonocardia autotrophica</name>
    <name type="common">Amycolata autotrophica</name>
    <name type="synonym">Nocardia autotrophica</name>
    <dbReference type="NCBI Taxonomy" id="2074"/>
    <lineage>
        <taxon>Bacteria</taxon>
        <taxon>Bacillati</taxon>
        <taxon>Actinomycetota</taxon>
        <taxon>Actinomycetes</taxon>
        <taxon>Pseudonocardiales</taxon>
        <taxon>Pseudonocardiaceae</taxon>
        <taxon>Pseudonocardia</taxon>
    </lineage>
</organism>
<comment type="caution">
    <text evidence="1">The sequence shown here is derived from an EMBL/GenBank/DDBJ whole genome shotgun (WGS) entry which is preliminary data.</text>
</comment>
<evidence type="ECO:0000313" key="1">
    <source>
        <dbReference type="EMBL" id="OSY39583.1"/>
    </source>
</evidence>
<keyword evidence="2" id="KW-1185">Reference proteome</keyword>
<evidence type="ECO:0000313" key="2">
    <source>
        <dbReference type="Proteomes" id="UP000194360"/>
    </source>
</evidence>
<dbReference type="STRING" id="2074.BG845_03179"/>
<reference evidence="1 2" key="1">
    <citation type="submission" date="2016-09" db="EMBL/GenBank/DDBJ databases">
        <title>Pseudonocardia autotrophica DSM535, a candidate organism with high potential of specific P450 cytochromes.</title>
        <authorList>
            <person name="Grumaz C."/>
            <person name="Vainshtein Y."/>
            <person name="Kirstahler P."/>
            <person name="Sohn K."/>
        </authorList>
    </citation>
    <scope>NUCLEOTIDE SEQUENCE [LARGE SCALE GENOMIC DNA]</scope>
    <source>
        <strain evidence="1 2">DSM 535</strain>
    </source>
</reference>
<name>A0A1Y2MWP1_PSEAH</name>
<dbReference type="EMBL" id="MIGB01000016">
    <property type="protein sequence ID" value="OSY39583.1"/>
    <property type="molecule type" value="Genomic_DNA"/>
</dbReference>
<gene>
    <name evidence="1" type="ORF">BG845_03179</name>
</gene>
<protein>
    <submittedName>
        <fullName evidence="1">Uncharacterized protein</fullName>
    </submittedName>
</protein>
<dbReference type="Proteomes" id="UP000194360">
    <property type="component" value="Unassembled WGS sequence"/>
</dbReference>
<dbReference type="AlphaFoldDB" id="A0A1Y2MWP1"/>
<proteinExistence type="predicted"/>